<dbReference type="GO" id="GO:0003677">
    <property type="term" value="F:DNA binding"/>
    <property type="evidence" value="ECO:0007669"/>
    <property type="project" value="InterPro"/>
</dbReference>
<dbReference type="AlphaFoldDB" id="A0A7H9CK98"/>
<keyword evidence="1" id="KW-0812">Transmembrane</keyword>
<dbReference type="GO" id="GO:0004519">
    <property type="term" value="F:endonuclease activity"/>
    <property type="evidence" value="ECO:0007669"/>
    <property type="project" value="InterPro"/>
</dbReference>
<dbReference type="KEGG" id="cinf:CINF_1228"/>
<feature type="domain" description="Restriction endonuclease type IV Mrr" evidence="2">
    <location>
        <begin position="32"/>
        <end position="136"/>
    </location>
</feature>
<organism evidence="3 4">
    <name type="scientific">Candidatus Campylobacter infans</name>
    <dbReference type="NCBI Taxonomy" id="2561898"/>
    <lineage>
        <taxon>Bacteria</taxon>
        <taxon>Pseudomonadati</taxon>
        <taxon>Campylobacterota</taxon>
        <taxon>Epsilonproteobacteria</taxon>
        <taxon>Campylobacterales</taxon>
        <taxon>Campylobacteraceae</taxon>
        <taxon>Campylobacter</taxon>
    </lineage>
</organism>
<dbReference type="InterPro" id="IPR007560">
    <property type="entry name" value="Restrct_endonuc_IV_Mrr"/>
</dbReference>
<dbReference type="RefSeq" id="WP_179974894.1">
    <property type="nucleotide sequence ID" value="NZ_CP049075.1"/>
</dbReference>
<proteinExistence type="predicted"/>
<dbReference type="Gene3D" id="3.40.1350.10">
    <property type="match status" value="1"/>
</dbReference>
<keyword evidence="1" id="KW-0472">Membrane</keyword>
<evidence type="ECO:0000313" key="3">
    <source>
        <dbReference type="EMBL" id="QLI05715.1"/>
    </source>
</evidence>
<evidence type="ECO:0000256" key="1">
    <source>
        <dbReference type="SAM" id="Phobius"/>
    </source>
</evidence>
<gene>
    <name evidence="3" type="ORF">CINF_1228</name>
</gene>
<protein>
    <submittedName>
        <fullName evidence="3">Putative type IV methyl-directed restriction enzyme Mrr</fullName>
    </submittedName>
</protein>
<name>A0A7H9CK98_9BACT</name>
<feature type="transmembrane region" description="Helical" evidence="1">
    <location>
        <begin position="6"/>
        <end position="21"/>
    </location>
</feature>
<dbReference type="Proteomes" id="UP000509414">
    <property type="component" value="Chromosome"/>
</dbReference>
<dbReference type="InterPro" id="IPR011856">
    <property type="entry name" value="tRNA_endonuc-like_dom_sf"/>
</dbReference>
<sequence>MLKIIIFLISLATIILIFMAFKKKKKQENKIIKGKEYETKIAKIYENKGFKIFYNGISKGKKDEGIDLIAWADDEVILIQCKNHETQIKQSTLKIFYADTQMYIINHEKQIKNRKVIKNFVSNSSLNYGARIWLENNKTSIDFIQIQA</sequence>
<accession>A0A7H9CK98</accession>
<evidence type="ECO:0000313" key="4">
    <source>
        <dbReference type="Proteomes" id="UP000509414"/>
    </source>
</evidence>
<reference evidence="3 4" key="1">
    <citation type="submission" date="2020-02" db="EMBL/GenBank/DDBJ databases">
        <title>Complete genome sequence of the novel Campylobacter species Candidatus Campylobacter infans.</title>
        <authorList>
            <person name="Duim B."/>
            <person name="Zomer A."/>
            <person name="van der Graaf L."/>
            <person name="Wagenaar J."/>
        </authorList>
    </citation>
    <scope>NUCLEOTIDE SEQUENCE [LARGE SCALE GENOMIC DNA]</scope>
    <source>
        <strain evidence="3 4">19S00001</strain>
    </source>
</reference>
<evidence type="ECO:0000259" key="2">
    <source>
        <dbReference type="Pfam" id="PF04471"/>
    </source>
</evidence>
<dbReference type="GO" id="GO:0009307">
    <property type="term" value="P:DNA restriction-modification system"/>
    <property type="evidence" value="ECO:0007669"/>
    <property type="project" value="InterPro"/>
</dbReference>
<keyword evidence="4" id="KW-1185">Reference proteome</keyword>
<dbReference type="SUPFAM" id="SSF52980">
    <property type="entry name" value="Restriction endonuclease-like"/>
    <property type="match status" value="1"/>
</dbReference>
<keyword evidence="1" id="KW-1133">Transmembrane helix</keyword>
<dbReference type="EMBL" id="CP049075">
    <property type="protein sequence ID" value="QLI05715.1"/>
    <property type="molecule type" value="Genomic_DNA"/>
</dbReference>
<dbReference type="InterPro" id="IPR011335">
    <property type="entry name" value="Restrct_endonuc-II-like"/>
</dbReference>
<dbReference type="Pfam" id="PF04471">
    <property type="entry name" value="Mrr_cat"/>
    <property type="match status" value="1"/>
</dbReference>